<comment type="caution">
    <text evidence="2">The sequence shown here is derived from an EMBL/GenBank/DDBJ whole genome shotgun (WGS) entry which is preliminary data.</text>
</comment>
<feature type="region of interest" description="Disordered" evidence="1">
    <location>
        <begin position="1"/>
        <end position="23"/>
    </location>
</feature>
<keyword evidence="3" id="KW-1185">Reference proteome</keyword>
<evidence type="ECO:0000313" key="2">
    <source>
        <dbReference type="EMBL" id="RKN56008.1"/>
    </source>
</evidence>
<gene>
    <name evidence="2" type="ORF">D7193_15600</name>
</gene>
<dbReference type="OrthoDB" id="3399226at2"/>
<reference evidence="2 3" key="1">
    <citation type="journal article" date="2015" name="Int. J. Syst. Evol. Microbiol.">
        <title>Micromonospora costi sp. nov., isolated from a leaf of Costus speciosus.</title>
        <authorList>
            <person name="Thawai C."/>
        </authorList>
    </citation>
    <scope>NUCLEOTIDE SEQUENCE [LARGE SCALE GENOMIC DNA]</scope>
    <source>
        <strain evidence="2 3">CS1-12</strain>
    </source>
</reference>
<protein>
    <submittedName>
        <fullName evidence="2">Uncharacterized protein</fullName>
    </submittedName>
</protein>
<accession>A0A3B0A5H9</accession>
<dbReference type="Proteomes" id="UP000279968">
    <property type="component" value="Unassembled WGS sequence"/>
</dbReference>
<evidence type="ECO:0000256" key="1">
    <source>
        <dbReference type="SAM" id="MobiDB-lite"/>
    </source>
</evidence>
<dbReference type="RefSeq" id="WP_120780191.1">
    <property type="nucleotide sequence ID" value="NZ_JBHLUP010000002.1"/>
</dbReference>
<dbReference type="EMBL" id="RBAN01000002">
    <property type="protein sequence ID" value="RKN56008.1"/>
    <property type="molecule type" value="Genomic_DNA"/>
</dbReference>
<organism evidence="2 3">
    <name type="scientific">Micromonospora costi</name>
    <dbReference type="NCBI Taxonomy" id="1530042"/>
    <lineage>
        <taxon>Bacteria</taxon>
        <taxon>Bacillati</taxon>
        <taxon>Actinomycetota</taxon>
        <taxon>Actinomycetes</taxon>
        <taxon>Micromonosporales</taxon>
        <taxon>Micromonosporaceae</taxon>
        <taxon>Micromonospora</taxon>
    </lineage>
</organism>
<evidence type="ECO:0000313" key="3">
    <source>
        <dbReference type="Proteomes" id="UP000279968"/>
    </source>
</evidence>
<sequence>MTDHQARLQETGEAYQRAKEEAKQIVRKPRDELAEAARQAYADGVKKADILRWSGHAWSDTWLNTILDGVERKTDQTT</sequence>
<dbReference type="AlphaFoldDB" id="A0A3B0A5H9"/>
<proteinExistence type="predicted"/>
<name>A0A3B0A5H9_9ACTN</name>